<dbReference type="InterPro" id="IPR007313">
    <property type="entry name" value="FxsA"/>
</dbReference>
<feature type="transmembrane region" description="Helical" evidence="2">
    <location>
        <begin position="81"/>
        <end position="105"/>
    </location>
</feature>
<dbReference type="PANTHER" id="PTHR35335:SF1">
    <property type="entry name" value="UPF0716 PROTEIN FXSA"/>
    <property type="match status" value="1"/>
</dbReference>
<dbReference type="PANTHER" id="PTHR35335">
    <property type="entry name" value="UPF0716 PROTEIN FXSA"/>
    <property type="match status" value="1"/>
</dbReference>
<name>A0A0B2B3Q8_9ACTN</name>
<accession>A0A0B2B3Q8</accession>
<evidence type="ECO:0000313" key="4">
    <source>
        <dbReference type="Proteomes" id="UP000230842"/>
    </source>
</evidence>
<organism evidence="3 4">
    <name type="scientific">Mumia flava</name>
    <dbReference type="NCBI Taxonomy" id="1348852"/>
    <lineage>
        <taxon>Bacteria</taxon>
        <taxon>Bacillati</taxon>
        <taxon>Actinomycetota</taxon>
        <taxon>Actinomycetes</taxon>
        <taxon>Propionibacteriales</taxon>
        <taxon>Nocardioidaceae</taxon>
        <taxon>Mumia</taxon>
    </lineage>
</organism>
<dbReference type="AlphaFoldDB" id="A0A0B2B3Q8"/>
<evidence type="ECO:0000313" key="3">
    <source>
        <dbReference type="EMBL" id="PJJ53477.1"/>
    </source>
</evidence>
<protein>
    <submittedName>
        <fullName evidence="3">UPF0716 protein FxsA</fullName>
    </submittedName>
</protein>
<feature type="region of interest" description="Disordered" evidence="1">
    <location>
        <begin position="134"/>
        <end position="175"/>
    </location>
</feature>
<dbReference type="EMBL" id="PGEZ01000002">
    <property type="protein sequence ID" value="PJJ53477.1"/>
    <property type="molecule type" value="Genomic_DNA"/>
</dbReference>
<comment type="caution">
    <text evidence="3">The sequence shown here is derived from an EMBL/GenBank/DDBJ whole genome shotgun (WGS) entry which is preliminary data.</text>
</comment>
<keyword evidence="4" id="KW-1185">Reference proteome</keyword>
<proteinExistence type="predicted"/>
<gene>
    <name evidence="3" type="ORF">CLV56_2966</name>
</gene>
<sequence length="175" mass="17700">MRRAVAAGLILLPVVEIAVALAVARLIGGGLTLLALVGLSVLGVVVLRTVSRRAWRELREAARAPAGTAPGVGSRTGDRGLLALSGLLLVLPGFLTALVGLVLLLPPVRALARHRTGAWVVSSGAFAASERFASRAGRPDGSDSTVVPGEVVDEAGGNGPVVEGEIVDPRSPGQA</sequence>
<evidence type="ECO:0000256" key="1">
    <source>
        <dbReference type="SAM" id="MobiDB-lite"/>
    </source>
</evidence>
<reference evidence="3 4" key="1">
    <citation type="submission" date="2017-11" db="EMBL/GenBank/DDBJ databases">
        <title>Genomic Encyclopedia of Archaeal and Bacterial Type Strains, Phase II (KMG-II): From Individual Species to Whole Genera.</title>
        <authorList>
            <person name="Goeker M."/>
        </authorList>
    </citation>
    <scope>NUCLEOTIDE SEQUENCE [LARGE SCALE GENOMIC DNA]</scope>
    <source>
        <strain evidence="3 4">DSM 27763</strain>
    </source>
</reference>
<dbReference type="GO" id="GO:0016020">
    <property type="term" value="C:membrane"/>
    <property type="evidence" value="ECO:0007669"/>
    <property type="project" value="InterPro"/>
</dbReference>
<evidence type="ECO:0000256" key="2">
    <source>
        <dbReference type="SAM" id="Phobius"/>
    </source>
</evidence>
<dbReference type="NCBIfam" id="NF008528">
    <property type="entry name" value="PRK11463.1-2"/>
    <property type="match status" value="1"/>
</dbReference>
<keyword evidence="2" id="KW-1133">Transmembrane helix</keyword>
<keyword evidence="2" id="KW-0812">Transmembrane</keyword>
<dbReference type="Proteomes" id="UP000230842">
    <property type="component" value="Unassembled WGS sequence"/>
</dbReference>
<feature type="transmembrane region" description="Helical" evidence="2">
    <location>
        <begin position="30"/>
        <end position="50"/>
    </location>
</feature>
<dbReference type="RefSeq" id="WP_039361949.1">
    <property type="nucleotide sequence ID" value="NZ_PGEZ01000002.1"/>
</dbReference>
<keyword evidence="2" id="KW-0472">Membrane</keyword>
<dbReference type="Pfam" id="PF04186">
    <property type="entry name" value="FxsA"/>
    <property type="match status" value="1"/>
</dbReference>